<name>A0AAV2TGI4_CALDB</name>
<protein>
    <submittedName>
        <fullName evidence="1">Uncharacterized protein</fullName>
    </submittedName>
</protein>
<dbReference type="Proteomes" id="UP001497525">
    <property type="component" value="Unassembled WGS sequence"/>
</dbReference>
<comment type="caution">
    <text evidence="1">The sequence shown here is derived from an EMBL/GenBank/DDBJ whole genome shotgun (WGS) entry which is preliminary data.</text>
</comment>
<gene>
    <name evidence="1" type="ORF">CDAUBV1_LOCUS9720</name>
</gene>
<sequence>MANYIPNARTPFVNVYQEIQNSRGRDLNEEVDIMIPTYLFDRRILRAIEMKNVEYVENYLKKCSRNIERYYFLETVTSLSPMTRSIIISNLLGFALLYSSSDCLKLLLDVGADPFQVAYFIEWVSHQNSERKILLYEAPSIILLSGSLKEAHRNDCVAIFSHLRQSDTKLHLPVLMRRQQFELPNEPISSIVRFGDAWECIERELEKKGGGDLSRRKNLLRELKGAYRSNSYEKLASNKK</sequence>
<dbReference type="AlphaFoldDB" id="A0AAV2TGI4"/>
<proteinExistence type="predicted"/>
<organism evidence="1 2">
    <name type="scientific">Calicophoron daubneyi</name>
    <name type="common">Rumen fluke</name>
    <name type="synonym">Paramphistomum daubneyi</name>
    <dbReference type="NCBI Taxonomy" id="300641"/>
    <lineage>
        <taxon>Eukaryota</taxon>
        <taxon>Metazoa</taxon>
        <taxon>Spiralia</taxon>
        <taxon>Lophotrochozoa</taxon>
        <taxon>Platyhelminthes</taxon>
        <taxon>Trematoda</taxon>
        <taxon>Digenea</taxon>
        <taxon>Plagiorchiida</taxon>
        <taxon>Pronocephalata</taxon>
        <taxon>Paramphistomoidea</taxon>
        <taxon>Paramphistomidae</taxon>
        <taxon>Calicophoron</taxon>
    </lineage>
</organism>
<dbReference type="EMBL" id="CAXLJL010000267">
    <property type="protein sequence ID" value="CAL5135588.1"/>
    <property type="molecule type" value="Genomic_DNA"/>
</dbReference>
<evidence type="ECO:0000313" key="2">
    <source>
        <dbReference type="Proteomes" id="UP001497525"/>
    </source>
</evidence>
<accession>A0AAV2TGI4</accession>
<evidence type="ECO:0000313" key="1">
    <source>
        <dbReference type="EMBL" id="CAL5135588.1"/>
    </source>
</evidence>
<reference evidence="1" key="1">
    <citation type="submission" date="2024-06" db="EMBL/GenBank/DDBJ databases">
        <authorList>
            <person name="Liu X."/>
            <person name="Lenzi L."/>
            <person name="Haldenby T S."/>
            <person name="Uol C."/>
        </authorList>
    </citation>
    <scope>NUCLEOTIDE SEQUENCE</scope>
</reference>